<dbReference type="InterPro" id="IPR041633">
    <property type="entry name" value="Polbeta"/>
</dbReference>
<evidence type="ECO:0000313" key="10">
    <source>
        <dbReference type="Proteomes" id="UP001209229"/>
    </source>
</evidence>
<comment type="caution">
    <text evidence="9">The sequence shown here is derived from an EMBL/GenBank/DDBJ whole genome shotgun (WGS) entry which is preliminary data.</text>
</comment>
<evidence type="ECO:0000256" key="7">
    <source>
        <dbReference type="ARBA" id="ARBA00022842"/>
    </source>
</evidence>
<keyword evidence="5" id="KW-0547">Nucleotide-binding</keyword>
<dbReference type="EMBL" id="JAPDPJ010000036">
    <property type="protein sequence ID" value="MCW3787791.1"/>
    <property type="molecule type" value="Genomic_DNA"/>
</dbReference>
<dbReference type="Gene3D" id="3.30.460.10">
    <property type="entry name" value="Beta Polymerase, domain 2"/>
    <property type="match status" value="1"/>
</dbReference>
<dbReference type="CDD" id="cd05403">
    <property type="entry name" value="NT_KNTase_like"/>
    <property type="match status" value="1"/>
</dbReference>
<feature type="domain" description="Polymerase beta nucleotidyltransferase" evidence="8">
    <location>
        <begin position="19"/>
        <end position="110"/>
    </location>
</feature>
<sequence length="112" mass="13376">MIENLLSLFRMKLLNQYTEQIKRLCELNKVKTLFAFGSITTDDFRPDSDIDLIVDIEDSDPISYSDKYFNLKFQLEDILKRHIDLLEKKAIRNRFLKKEIDQTKVLIYGNRD</sequence>
<reference evidence="9" key="1">
    <citation type="submission" date="2022-10" db="EMBL/GenBank/DDBJ databases">
        <authorList>
            <person name="Yu W.X."/>
        </authorList>
    </citation>
    <scope>NUCLEOTIDE SEQUENCE</scope>
    <source>
        <strain evidence="9">AAT</strain>
    </source>
</reference>
<evidence type="ECO:0000256" key="1">
    <source>
        <dbReference type="ARBA" id="ARBA00001946"/>
    </source>
</evidence>
<proteinExistence type="predicted"/>
<evidence type="ECO:0000259" key="8">
    <source>
        <dbReference type="Pfam" id="PF18765"/>
    </source>
</evidence>
<dbReference type="GO" id="GO:0046872">
    <property type="term" value="F:metal ion binding"/>
    <property type="evidence" value="ECO:0007669"/>
    <property type="project" value="UniProtKB-KW"/>
</dbReference>
<keyword evidence="4" id="KW-0479">Metal-binding</keyword>
<gene>
    <name evidence="9" type="ORF">OM075_15045</name>
</gene>
<evidence type="ECO:0000256" key="2">
    <source>
        <dbReference type="ARBA" id="ARBA00022679"/>
    </source>
</evidence>
<accession>A0AAE3M6C4</accession>
<dbReference type="AlphaFoldDB" id="A0AAE3M6C4"/>
<keyword evidence="3" id="KW-0548">Nucleotidyltransferase</keyword>
<name>A0AAE3M6C4_9BACT</name>
<dbReference type="SUPFAM" id="SSF81301">
    <property type="entry name" value="Nucleotidyltransferase"/>
    <property type="match status" value="1"/>
</dbReference>
<keyword evidence="10" id="KW-1185">Reference proteome</keyword>
<dbReference type="RefSeq" id="WP_301191355.1">
    <property type="nucleotide sequence ID" value="NZ_JAPDPJ010000036.1"/>
</dbReference>
<dbReference type="GO" id="GO:0005524">
    <property type="term" value="F:ATP binding"/>
    <property type="evidence" value="ECO:0007669"/>
    <property type="project" value="UniProtKB-KW"/>
</dbReference>
<evidence type="ECO:0000313" key="9">
    <source>
        <dbReference type="EMBL" id="MCW3787791.1"/>
    </source>
</evidence>
<comment type="cofactor">
    <cofactor evidence="1">
        <name>Mg(2+)</name>
        <dbReference type="ChEBI" id="CHEBI:18420"/>
    </cofactor>
</comment>
<evidence type="ECO:0000256" key="5">
    <source>
        <dbReference type="ARBA" id="ARBA00022741"/>
    </source>
</evidence>
<dbReference type="PANTHER" id="PTHR33571">
    <property type="entry name" value="SSL8005 PROTEIN"/>
    <property type="match status" value="1"/>
</dbReference>
<protein>
    <submittedName>
        <fullName evidence="9">Nucleotidyltransferase domain-containing protein</fullName>
    </submittedName>
</protein>
<dbReference type="GO" id="GO:0016779">
    <property type="term" value="F:nucleotidyltransferase activity"/>
    <property type="evidence" value="ECO:0007669"/>
    <property type="project" value="UniProtKB-KW"/>
</dbReference>
<evidence type="ECO:0000256" key="6">
    <source>
        <dbReference type="ARBA" id="ARBA00022840"/>
    </source>
</evidence>
<dbReference type="Proteomes" id="UP001209229">
    <property type="component" value="Unassembled WGS sequence"/>
</dbReference>
<keyword evidence="7" id="KW-0460">Magnesium</keyword>
<evidence type="ECO:0000256" key="3">
    <source>
        <dbReference type="ARBA" id="ARBA00022695"/>
    </source>
</evidence>
<dbReference type="Pfam" id="PF18765">
    <property type="entry name" value="Polbeta"/>
    <property type="match status" value="1"/>
</dbReference>
<keyword evidence="2" id="KW-0808">Transferase</keyword>
<keyword evidence="6" id="KW-0067">ATP-binding</keyword>
<organism evidence="9 10">
    <name type="scientific">Plebeiibacterium sediminum</name>
    <dbReference type="NCBI Taxonomy" id="2992112"/>
    <lineage>
        <taxon>Bacteria</taxon>
        <taxon>Pseudomonadati</taxon>
        <taxon>Bacteroidota</taxon>
        <taxon>Bacteroidia</taxon>
        <taxon>Marinilabiliales</taxon>
        <taxon>Marinilabiliaceae</taxon>
        <taxon>Plebeiibacterium</taxon>
    </lineage>
</organism>
<dbReference type="PANTHER" id="PTHR33571:SF12">
    <property type="entry name" value="BSL3053 PROTEIN"/>
    <property type="match status" value="1"/>
</dbReference>
<dbReference type="InterPro" id="IPR052038">
    <property type="entry name" value="Type-VII_TA_antitoxin"/>
</dbReference>
<dbReference type="InterPro" id="IPR043519">
    <property type="entry name" value="NT_sf"/>
</dbReference>
<evidence type="ECO:0000256" key="4">
    <source>
        <dbReference type="ARBA" id="ARBA00022723"/>
    </source>
</evidence>